<dbReference type="FunFam" id="1.20.900.10:FF:000004">
    <property type="entry name" value="Rho guanine nucleotide exchange factor 2"/>
    <property type="match status" value="1"/>
</dbReference>
<evidence type="ECO:0000313" key="12">
    <source>
        <dbReference type="Proteomes" id="UP000694388"/>
    </source>
</evidence>
<dbReference type="Gene3D" id="1.20.900.10">
    <property type="entry name" value="Dbl homology (DH) domain"/>
    <property type="match status" value="1"/>
</dbReference>
<evidence type="ECO:0000256" key="2">
    <source>
        <dbReference type="ARBA" id="ARBA00022490"/>
    </source>
</evidence>
<evidence type="ECO:0000256" key="1">
    <source>
        <dbReference type="ARBA" id="ARBA00004496"/>
    </source>
</evidence>
<dbReference type="InterPro" id="IPR011993">
    <property type="entry name" value="PH-like_dom_sf"/>
</dbReference>
<dbReference type="Pfam" id="PF17838">
    <property type="entry name" value="PH_16"/>
    <property type="match status" value="1"/>
</dbReference>
<keyword evidence="3" id="KW-0597">Phosphoprotein</keyword>
<feature type="domain" description="DH" evidence="10">
    <location>
        <begin position="86"/>
        <end position="283"/>
    </location>
</feature>
<comment type="subcellular location">
    <subcellularLocation>
        <location evidence="1">Cytoplasm</location>
    </subcellularLocation>
</comment>
<organism evidence="11 12">
    <name type="scientific">Eptatretus burgeri</name>
    <name type="common">Inshore hagfish</name>
    <dbReference type="NCBI Taxonomy" id="7764"/>
    <lineage>
        <taxon>Eukaryota</taxon>
        <taxon>Metazoa</taxon>
        <taxon>Chordata</taxon>
        <taxon>Craniata</taxon>
        <taxon>Vertebrata</taxon>
        <taxon>Cyclostomata</taxon>
        <taxon>Myxini</taxon>
        <taxon>Myxiniformes</taxon>
        <taxon>Myxinidae</taxon>
        <taxon>Eptatretinae</taxon>
        <taxon>Eptatretus</taxon>
    </lineage>
</organism>
<reference evidence="11" key="2">
    <citation type="submission" date="2025-09" db="UniProtKB">
        <authorList>
            <consortium name="Ensembl"/>
        </authorList>
    </citation>
    <scope>IDENTIFICATION</scope>
</reference>
<dbReference type="PANTHER" id="PTHR13944">
    <property type="entry name" value="AGAP007712-PA"/>
    <property type="match status" value="1"/>
</dbReference>
<dbReference type="AlphaFoldDB" id="A0A8C4QHK1"/>
<sequence length="422" mass="48928">MSDLAYSMYASCVTECNVNVHKNCVENLPTCCKIKHKVTNCTQNNTMDNSPAMTIPSDELEGFEADSWSSSVSASFLQQQENSEVKRQDIIYELMQTEMHHVHNLHVMADVFADGMYKLLGFDEATVERLFPCQRELEEAHDAFLKQLYERWRCCVEEYGGGPNFIMHRIGDILVQQFSETSAKTLIDIYGEFCSRHKEAVDLYKALMSRKSFQSFINKQSQNPKLRRKGVQECMLLVTQRITKYPTLLGELLKHTKDDTEEHADVSKSLVLIKNIIKAVDERVHKRQTLIDFARRTDSKVQCRTKDGRVFKHADLLALGRRLLYDGNFNWRVSSGRIKDVHVLLMSDVMVFLQEKDQKYVFPSMKAAVISLHKMLVREVANEERAMFLISAAAHAEIYELHLQTKMERNIWMERIRQAVER</sequence>
<keyword evidence="6" id="KW-0863">Zinc-finger</keyword>
<dbReference type="Proteomes" id="UP000694388">
    <property type="component" value="Unplaced"/>
</dbReference>
<dbReference type="SUPFAM" id="SSF50729">
    <property type="entry name" value="PH domain-like"/>
    <property type="match status" value="1"/>
</dbReference>
<dbReference type="InterPro" id="IPR001849">
    <property type="entry name" value="PH_domain"/>
</dbReference>
<evidence type="ECO:0000256" key="8">
    <source>
        <dbReference type="ARBA" id="ARBA00023054"/>
    </source>
</evidence>
<dbReference type="InterPro" id="IPR035899">
    <property type="entry name" value="DBL_dom_sf"/>
</dbReference>
<evidence type="ECO:0000259" key="10">
    <source>
        <dbReference type="PROSITE" id="PS50010"/>
    </source>
</evidence>
<dbReference type="PROSITE" id="PS50010">
    <property type="entry name" value="DH_2"/>
    <property type="match status" value="1"/>
</dbReference>
<proteinExistence type="predicted"/>
<dbReference type="PROSITE" id="PS50003">
    <property type="entry name" value="PH_DOMAIN"/>
    <property type="match status" value="1"/>
</dbReference>
<evidence type="ECO:0000256" key="5">
    <source>
        <dbReference type="ARBA" id="ARBA00022723"/>
    </source>
</evidence>
<dbReference type="GO" id="GO:0035023">
    <property type="term" value="P:regulation of Rho protein signal transduction"/>
    <property type="evidence" value="ECO:0007669"/>
    <property type="project" value="TreeGrafter"/>
</dbReference>
<evidence type="ECO:0000256" key="3">
    <source>
        <dbReference type="ARBA" id="ARBA00022553"/>
    </source>
</evidence>
<protein>
    <submittedName>
        <fullName evidence="11">Uncharacterized protein</fullName>
    </submittedName>
</protein>
<dbReference type="Gene3D" id="2.30.29.30">
    <property type="entry name" value="Pleckstrin-homology domain (PH domain)/Phosphotyrosine-binding domain (PTB)"/>
    <property type="match status" value="1"/>
</dbReference>
<dbReference type="CDD" id="cd00160">
    <property type="entry name" value="RhoGEF"/>
    <property type="match status" value="1"/>
</dbReference>
<dbReference type="GO" id="GO:0008270">
    <property type="term" value="F:zinc ion binding"/>
    <property type="evidence" value="ECO:0007669"/>
    <property type="project" value="UniProtKB-KW"/>
</dbReference>
<dbReference type="InterPro" id="IPR051632">
    <property type="entry name" value="Rho_GEF"/>
</dbReference>
<dbReference type="Pfam" id="PF00621">
    <property type="entry name" value="RhoGEF"/>
    <property type="match status" value="1"/>
</dbReference>
<evidence type="ECO:0000256" key="7">
    <source>
        <dbReference type="ARBA" id="ARBA00022833"/>
    </source>
</evidence>
<keyword evidence="7" id="KW-0862">Zinc</keyword>
<dbReference type="SMART" id="SM00325">
    <property type="entry name" value="RhoGEF"/>
    <property type="match status" value="1"/>
</dbReference>
<evidence type="ECO:0000313" key="11">
    <source>
        <dbReference type="Ensembl" id="ENSEBUP00000015072.1"/>
    </source>
</evidence>
<keyword evidence="12" id="KW-1185">Reference proteome</keyword>
<dbReference type="GO" id="GO:0005085">
    <property type="term" value="F:guanyl-nucleotide exchange factor activity"/>
    <property type="evidence" value="ECO:0007669"/>
    <property type="project" value="UniProtKB-KW"/>
</dbReference>
<evidence type="ECO:0000259" key="9">
    <source>
        <dbReference type="PROSITE" id="PS50003"/>
    </source>
</evidence>
<feature type="domain" description="PH" evidence="9">
    <location>
        <begin position="322"/>
        <end position="421"/>
    </location>
</feature>
<keyword evidence="4" id="KW-0344">Guanine-nucleotide releasing factor</keyword>
<keyword evidence="8" id="KW-0175">Coiled coil</keyword>
<dbReference type="PANTHER" id="PTHR13944:SF21">
    <property type="entry name" value="CYSTS, ISOFORM C"/>
    <property type="match status" value="1"/>
</dbReference>
<dbReference type="InterPro" id="IPR041020">
    <property type="entry name" value="PH_16"/>
</dbReference>
<evidence type="ECO:0000256" key="6">
    <source>
        <dbReference type="ARBA" id="ARBA00022771"/>
    </source>
</evidence>
<name>A0A8C4QHK1_EPTBU</name>
<reference evidence="11" key="1">
    <citation type="submission" date="2025-08" db="UniProtKB">
        <authorList>
            <consortium name="Ensembl"/>
        </authorList>
    </citation>
    <scope>IDENTIFICATION</scope>
</reference>
<dbReference type="InterPro" id="IPR000219">
    <property type="entry name" value="DH_dom"/>
</dbReference>
<dbReference type="GeneTree" id="ENSGT00940000155831"/>
<dbReference type="OMA" id="NIWMERI"/>
<dbReference type="Ensembl" id="ENSEBUT00000015648.1">
    <property type="protein sequence ID" value="ENSEBUP00000015072.1"/>
    <property type="gene ID" value="ENSEBUG00000009496.1"/>
</dbReference>
<dbReference type="SUPFAM" id="SSF48065">
    <property type="entry name" value="DBL homology domain (DH-domain)"/>
    <property type="match status" value="1"/>
</dbReference>
<evidence type="ECO:0000256" key="4">
    <source>
        <dbReference type="ARBA" id="ARBA00022658"/>
    </source>
</evidence>
<dbReference type="GO" id="GO:0005737">
    <property type="term" value="C:cytoplasm"/>
    <property type="evidence" value="ECO:0007669"/>
    <property type="project" value="UniProtKB-SubCell"/>
</dbReference>
<keyword evidence="5" id="KW-0479">Metal-binding</keyword>
<keyword evidence="2" id="KW-0963">Cytoplasm</keyword>
<accession>A0A8C4QHK1</accession>